<feature type="region of interest" description="Disordered" evidence="1">
    <location>
        <begin position="42"/>
        <end position="69"/>
    </location>
</feature>
<protein>
    <submittedName>
        <fullName evidence="2">Uncharacterized protein</fullName>
    </submittedName>
</protein>
<proteinExistence type="predicted"/>
<evidence type="ECO:0000313" key="2">
    <source>
        <dbReference type="EMBL" id="ANW01715.1"/>
    </source>
</evidence>
<sequence length="69" mass="7275">MALEGAERVVLAQVQALVARVVGAPLLAGVPAMVLARVEPPQAERVQAERQAHPVAPLAEADQTRQTTK</sequence>
<dbReference type="Proteomes" id="UP000092839">
    <property type="component" value="Chromosome"/>
</dbReference>
<dbReference type="AlphaFoldDB" id="A0A1B1UG36"/>
<gene>
    <name evidence="2" type="ORF">LMTR13_17620</name>
</gene>
<accession>A0A1B1UG36</accession>
<keyword evidence="3" id="KW-1185">Reference proteome</keyword>
<dbReference type="KEGG" id="bic:LMTR13_17620"/>
<dbReference type="EMBL" id="CP016428">
    <property type="protein sequence ID" value="ANW01715.1"/>
    <property type="molecule type" value="Genomic_DNA"/>
</dbReference>
<name>A0A1B1UG36_9BRAD</name>
<evidence type="ECO:0000313" key="3">
    <source>
        <dbReference type="Proteomes" id="UP000092839"/>
    </source>
</evidence>
<evidence type="ECO:0000256" key="1">
    <source>
        <dbReference type="SAM" id="MobiDB-lite"/>
    </source>
</evidence>
<reference evidence="2 3" key="1">
    <citation type="submission" date="2016-07" db="EMBL/GenBank/DDBJ databases">
        <title>Complete genome sequence of Bradyrhizobium icense LMTR 13T, a potential inoculant strain isolated from lima bean (Phaseolus lunatus) in Peru.</title>
        <authorList>
            <person name="Ormeno-Orrillo E."/>
            <person name="Duran D."/>
            <person name="Rogel M.A."/>
            <person name="Rey L."/>
            <person name="Imperial J."/>
            <person name="Ruiz-Argueso T."/>
            <person name="Martinez-Romero E."/>
        </authorList>
    </citation>
    <scope>NUCLEOTIDE SEQUENCE [LARGE SCALE GENOMIC DNA]</scope>
    <source>
        <strain evidence="2 3">LMTR 13</strain>
    </source>
</reference>
<organism evidence="2 3">
    <name type="scientific">Bradyrhizobium icense</name>
    <dbReference type="NCBI Taxonomy" id="1274631"/>
    <lineage>
        <taxon>Bacteria</taxon>
        <taxon>Pseudomonadati</taxon>
        <taxon>Pseudomonadota</taxon>
        <taxon>Alphaproteobacteria</taxon>
        <taxon>Hyphomicrobiales</taxon>
        <taxon>Nitrobacteraceae</taxon>
        <taxon>Bradyrhizobium</taxon>
    </lineage>
</organism>